<reference evidence="2" key="1">
    <citation type="submission" date="2021-02" db="EMBL/GenBank/DDBJ databases">
        <authorList>
            <person name="Nowell W R."/>
        </authorList>
    </citation>
    <scope>NUCLEOTIDE SEQUENCE</scope>
    <source>
        <strain evidence="2">Ploen Becks lab</strain>
    </source>
</reference>
<comment type="caution">
    <text evidence="2">The sequence shown here is derived from an EMBL/GenBank/DDBJ whole genome shotgun (WGS) entry which is preliminary data.</text>
</comment>
<proteinExistence type="predicted"/>
<dbReference type="Pfam" id="PF00240">
    <property type="entry name" value="ubiquitin"/>
    <property type="match status" value="1"/>
</dbReference>
<gene>
    <name evidence="2" type="ORF">OXX778_LOCUS19735</name>
</gene>
<accession>A0A814LWR4</accession>
<dbReference type="SMART" id="SM00213">
    <property type="entry name" value="UBQ"/>
    <property type="match status" value="1"/>
</dbReference>
<dbReference type="SUPFAM" id="SSF54236">
    <property type="entry name" value="Ubiquitin-like"/>
    <property type="match status" value="1"/>
</dbReference>
<dbReference type="PROSITE" id="PS50053">
    <property type="entry name" value="UBIQUITIN_2"/>
    <property type="match status" value="1"/>
</dbReference>
<dbReference type="OrthoDB" id="1047367at2759"/>
<protein>
    <recommendedName>
        <fullName evidence="1">Ubiquitin-like domain-containing protein</fullName>
    </recommendedName>
</protein>
<keyword evidence="3" id="KW-1185">Reference proteome</keyword>
<dbReference type="Proteomes" id="UP000663879">
    <property type="component" value="Unassembled WGS sequence"/>
</dbReference>
<dbReference type="AlphaFoldDB" id="A0A814LWR4"/>
<sequence>MLTVIQPELNTLQTICYDPKDTFKSVLRKCDFNSSLHSHHASVNNTVILDWNLSMETCSFFGDTIFLHKFRHPENLKNSITIRLVNDAEVNKLISLKIDLTHSIFDLKNLIYRHTSIEPIDQSLNYENRILDDIDKKLCEYGIKNDSVILVKKKTRGGLSIGCSVFADMSQGGCRIKLTKVGRNWKRVTNGLNLLAICENFDCKAHKDLVVVQRGYTLFDFNRIRLVECPECDEQVRPFSCGFYKCSFQFSGTKFGNEKVYVNSDWRDVEEDFYSYHRSESITWESLMIEAVDLKQKETRFTQKLKCQLCLGKLEPCFERKKCGHKYHRNCVEKRMLLIECEGCLNAVEKKVRECGNVSEESDDENSINSELVDNSIKSLNEKFNNVLKNFGQ</sequence>
<name>A0A814LWR4_9BILA</name>
<dbReference type="InterPro" id="IPR000626">
    <property type="entry name" value="Ubiquitin-like_dom"/>
</dbReference>
<evidence type="ECO:0000313" key="2">
    <source>
        <dbReference type="EMBL" id="CAF1071204.1"/>
    </source>
</evidence>
<dbReference type="Gene3D" id="3.10.20.90">
    <property type="entry name" value="Phosphatidylinositol 3-kinase Catalytic Subunit, Chain A, domain 1"/>
    <property type="match status" value="1"/>
</dbReference>
<dbReference type="CDD" id="cd17039">
    <property type="entry name" value="Ubl_ubiquitin_like"/>
    <property type="match status" value="1"/>
</dbReference>
<feature type="domain" description="Ubiquitin-like" evidence="1">
    <location>
        <begin position="78"/>
        <end position="158"/>
    </location>
</feature>
<dbReference type="InterPro" id="IPR029071">
    <property type="entry name" value="Ubiquitin-like_domsf"/>
</dbReference>
<dbReference type="SUPFAM" id="SSF57850">
    <property type="entry name" value="RING/U-box"/>
    <property type="match status" value="1"/>
</dbReference>
<organism evidence="2 3">
    <name type="scientific">Brachionus calyciflorus</name>
    <dbReference type="NCBI Taxonomy" id="104777"/>
    <lineage>
        <taxon>Eukaryota</taxon>
        <taxon>Metazoa</taxon>
        <taxon>Spiralia</taxon>
        <taxon>Gnathifera</taxon>
        <taxon>Rotifera</taxon>
        <taxon>Eurotatoria</taxon>
        <taxon>Monogononta</taxon>
        <taxon>Pseudotrocha</taxon>
        <taxon>Ploima</taxon>
        <taxon>Brachionidae</taxon>
        <taxon>Brachionus</taxon>
    </lineage>
</organism>
<dbReference type="EMBL" id="CAJNOC010006143">
    <property type="protein sequence ID" value="CAF1071204.1"/>
    <property type="molecule type" value="Genomic_DNA"/>
</dbReference>
<evidence type="ECO:0000313" key="3">
    <source>
        <dbReference type="Proteomes" id="UP000663879"/>
    </source>
</evidence>
<evidence type="ECO:0000259" key="1">
    <source>
        <dbReference type="PROSITE" id="PS50053"/>
    </source>
</evidence>